<feature type="non-terminal residue" evidence="1">
    <location>
        <position position="1"/>
    </location>
</feature>
<dbReference type="AlphaFoldDB" id="A0A9N9J8U1"/>
<reference evidence="1" key="1">
    <citation type="submission" date="2021-06" db="EMBL/GenBank/DDBJ databases">
        <authorList>
            <person name="Kallberg Y."/>
            <person name="Tangrot J."/>
            <person name="Rosling A."/>
        </authorList>
    </citation>
    <scope>NUCLEOTIDE SEQUENCE</scope>
    <source>
        <strain evidence="1">UK204</strain>
    </source>
</reference>
<name>A0A9N9J8U1_9GLOM</name>
<comment type="caution">
    <text evidence="1">The sequence shown here is derived from an EMBL/GenBank/DDBJ whole genome shotgun (WGS) entry which is preliminary data.</text>
</comment>
<evidence type="ECO:0000313" key="2">
    <source>
        <dbReference type="Proteomes" id="UP000789570"/>
    </source>
</evidence>
<keyword evidence="2" id="KW-1185">Reference proteome</keyword>
<evidence type="ECO:0000313" key="1">
    <source>
        <dbReference type="EMBL" id="CAG8767371.1"/>
    </source>
</evidence>
<dbReference type="OrthoDB" id="2314624at2759"/>
<gene>
    <name evidence="1" type="ORF">FCALED_LOCUS17305</name>
</gene>
<dbReference type="Proteomes" id="UP000789570">
    <property type="component" value="Unassembled WGS sequence"/>
</dbReference>
<sequence length="51" mass="5712">AKLMVDRNAHHKNALIIMDECEFFGEPSGYGLLKFQNLGAFEVINVSAICR</sequence>
<dbReference type="EMBL" id="CAJVPQ010025782">
    <property type="protein sequence ID" value="CAG8767371.1"/>
    <property type="molecule type" value="Genomic_DNA"/>
</dbReference>
<proteinExistence type="predicted"/>
<organism evidence="1 2">
    <name type="scientific">Funneliformis caledonium</name>
    <dbReference type="NCBI Taxonomy" id="1117310"/>
    <lineage>
        <taxon>Eukaryota</taxon>
        <taxon>Fungi</taxon>
        <taxon>Fungi incertae sedis</taxon>
        <taxon>Mucoromycota</taxon>
        <taxon>Glomeromycotina</taxon>
        <taxon>Glomeromycetes</taxon>
        <taxon>Glomerales</taxon>
        <taxon>Glomeraceae</taxon>
        <taxon>Funneliformis</taxon>
    </lineage>
</organism>
<accession>A0A9N9J8U1</accession>
<protein>
    <submittedName>
        <fullName evidence="1">14500_t:CDS:1</fullName>
    </submittedName>
</protein>
<feature type="non-terminal residue" evidence="1">
    <location>
        <position position="51"/>
    </location>
</feature>